<dbReference type="GO" id="GO:0006631">
    <property type="term" value="P:fatty acid metabolic process"/>
    <property type="evidence" value="ECO:0007669"/>
    <property type="project" value="TreeGrafter"/>
</dbReference>
<keyword evidence="1" id="KW-0732">Signal</keyword>
<dbReference type="AlphaFoldDB" id="A0A6L9XZR1"/>
<keyword evidence="4" id="KW-1185">Reference proteome</keyword>
<evidence type="ECO:0000313" key="4">
    <source>
        <dbReference type="Proteomes" id="UP000474967"/>
    </source>
</evidence>
<comment type="caution">
    <text evidence="3">The sequence shown here is derived from an EMBL/GenBank/DDBJ whole genome shotgun (WGS) entry which is preliminary data.</text>
</comment>
<gene>
    <name evidence="3" type="ORF">G3T36_13520</name>
</gene>
<dbReference type="Proteomes" id="UP000474967">
    <property type="component" value="Unassembled WGS sequence"/>
</dbReference>
<dbReference type="PANTHER" id="PTHR10824">
    <property type="entry name" value="ACYL-COENZYME A THIOESTERASE-RELATED"/>
    <property type="match status" value="1"/>
</dbReference>
<dbReference type="InterPro" id="IPR006862">
    <property type="entry name" value="Thio_Ohase/aa_AcTrfase"/>
</dbReference>
<accession>A0A6L9XZR1</accession>
<evidence type="ECO:0000256" key="1">
    <source>
        <dbReference type="SAM" id="SignalP"/>
    </source>
</evidence>
<dbReference type="InterPro" id="IPR042490">
    <property type="entry name" value="Thio_Ohase/BAAT_N"/>
</dbReference>
<feature type="domain" description="Acyl-CoA thioester hydrolase/bile acid-CoA amino acid N-acetyltransferase" evidence="2">
    <location>
        <begin position="47"/>
        <end position="155"/>
    </location>
</feature>
<dbReference type="EMBL" id="JAAGWY010000003">
    <property type="protein sequence ID" value="NEN06880.1"/>
    <property type="molecule type" value="Genomic_DNA"/>
</dbReference>
<dbReference type="Gene3D" id="2.60.40.2240">
    <property type="entry name" value="Acyl-CoA thioester hydrolase/BAAT N-terminal domain"/>
    <property type="match status" value="1"/>
</dbReference>
<dbReference type="GO" id="GO:0006637">
    <property type="term" value="P:acyl-CoA metabolic process"/>
    <property type="evidence" value="ECO:0007669"/>
    <property type="project" value="TreeGrafter"/>
</dbReference>
<proteinExistence type="predicted"/>
<dbReference type="PANTHER" id="PTHR10824:SF4">
    <property type="entry name" value="ACYL-COENZYME A THIOESTERASE 1-LIKE"/>
    <property type="match status" value="1"/>
</dbReference>
<evidence type="ECO:0000313" key="3">
    <source>
        <dbReference type="EMBL" id="NEN06880.1"/>
    </source>
</evidence>
<dbReference type="PROSITE" id="PS51257">
    <property type="entry name" value="PROKAR_LIPOPROTEIN"/>
    <property type="match status" value="1"/>
</dbReference>
<organism evidence="3 4">
    <name type="scientific">Leifsonia tongyongensis</name>
    <dbReference type="NCBI Taxonomy" id="1268043"/>
    <lineage>
        <taxon>Bacteria</taxon>
        <taxon>Bacillati</taxon>
        <taxon>Actinomycetota</taxon>
        <taxon>Actinomycetes</taxon>
        <taxon>Micrococcales</taxon>
        <taxon>Microbacteriaceae</taxon>
        <taxon>Leifsonia</taxon>
    </lineage>
</organism>
<dbReference type="Gene3D" id="3.40.50.1820">
    <property type="entry name" value="alpha/beta hydrolase"/>
    <property type="match status" value="1"/>
</dbReference>
<dbReference type="Pfam" id="PF04775">
    <property type="entry name" value="Bile_Hydr_Trans"/>
    <property type="match status" value="1"/>
</dbReference>
<evidence type="ECO:0000259" key="2">
    <source>
        <dbReference type="Pfam" id="PF04775"/>
    </source>
</evidence>
<protein>
    <recommendedName>
        <fullName evidence="2">Acyl-CoA thioester hydrolase/bile acid-CoA amino acid N-acetyltransferase domain-containing protein</fullName>
    </recommendedName>
</protein>
<reference evidence="3 4" key="1">
    <citation type="journal article" date="2014" name="J. Microbiol.">
        <title>Diaminobutyricibacter tongyongensis gen. nov., sp. nov. and Homoserinibacter gongjuensis gen. nov., sp. nov. belong to the family Microbacteriaceae.</title>
        <authorList>
            <person name="Kim S.J."/>
            <person name="Ahn J.H."/>
            <person name="Weon H.Y."/>
            <person name="Hamada M."/>
            <person name="Suzuki K."/>
            <person name="Kwon S.W."/>
        </authorList>
    </citation>
    <scope>NUCLEOTIDE SEQUENCE [LARGE SCALE GENOMIC DNA]</scope>
    <source>
        <strain evidence="3 4">NBRC 108724</strain>
    </source>
</reference>
<name>A0A6L9XZR1_9MICO</name>
<sequence>MRRLRAAVAAVALLGLFSGLAACTTGGSSPLGAHFIVSKDPSASWWPLDIWVEGLVPGHQVTVAASANSSGRWTSRATYGIPADGVVDLGTAMPELAPFSKPDAMGLFWSLARSGAGAASTNSEWGDGTVTIDLTASVDGRVVARYAVHRMGLGTIVASHAVFDSGFLGDFFSPTGNAIGLQPAVLVLGGGDNGMQSGVLAAAQIAGFGFPTLALSSFGSTGGVLQSGTLHAETLVAALAWLRQQPGVDKDRVFVFGASRSAPLALWAAVNYPSLVFGAFAPSGTTGVICTSPVPVPAITVGGAWVPCTTGTSVVRAADVLPLQEIQGPIVLACAGEDETLPNSCDWMTAGERARGNQFGDTFLRASGSTHALYIPPYTPLYLPPSPTAQATENARAAFWSAVERTLHSASRT</sequence>
<feature type="signal peptide" evidence="1">
    <location>
        <begin position="1"/>
        <end position="21"/>
    </location>
</feature>
<dbReference type="InterPro" id="IPR029058">
    <property type="entry name" value="AB_hydrolase_fold"/>
</dbReference>
<feature type="chain" id="PRO_5026705146" description="Acyl-CoA thioester hydrolase/bile acid-CoA amino acid N-acetyltransferase domain-containing protein" evidence="1">
    <location>
        <begin position="22"/>
        <end position="413"/>
    </location>
</feature>
<dbReference type="SUPFAM" id="SSF53474">
    <property type="entry name" value="alpha/beta-Hydrolases"/>
    <property type="match status" value="1"/>
</dbReference>
<dbReference type="GO" id="GO:0047617">
    <property type="term" value="F:fatty acyl-CoA hydrolase activity"/>
    <property type="evidence" value="ECO:0007669"/>
    <property type="project" value="TreeGrafter"/>
</dbReference>